<dbReference type="Proteomes" id="UP000287651">
    <property type="component" value="Unassembled WGS sequence"/>
</dbReference>
<feature type="region of interest" description="Disordered" evidence="1">
    <location>
        <begin position="53"/>
        <end position="76"/>
    </location>
</feature>
<name>A0A426WWE3_ENSVE</name>
<accession>A0A426WWE3</accession>
<dbReference type="AlphaFoldDB" id="A0A426WWE3"/>
<organism evidence="2 3">
    <name type="scientific">Ensete ventricosum</name>
    <name type="common">Abyssinian banana</name>
    <name type="synonym">Musa ensete</name>
    <dbReference type="NCBI Taxonomy" id="4639"/>
    <lineage>
        <taxon>Eukaryota</taxon>
        <taxon>Viridiplantae</taxon>
        <taxon>Streptophyta</taxon>
        <taxon>Embryophyta</taxon>
        <taxon>Tracheophyta</taxon>
        <taxon>Spermatophyta</taxon>
        <taxon>Magnoliopsida</taxon>
        <taxon>Liliopsida</taxon>
        <taxon>Zingiberales</taxon>
        <taxon>Musaceae</taxon>
        <taxon>Ensete</taxon>
    </lineage>
</organism>
<evidence type="ECO:0000256" key="1">
    <source>
        <dbReference type="SAM" id="MobiDB-lite"/>
    </source>
</evidence>
<sequence>MARVTTCKGGRWQERPPVGAAPARVALLAREVPPEGSSAYRSGCCPCRRLAAPLSAQGSGDDSSTDGDIERARASF</sequence>
<gene>
    <name evidence="2" type="ORF">B296_00051368</name>
</gene>
<dbReference type="EMBL" id="AMZH03038022">
    <property type="protein sequence ID" value="RRT31576.1"/>
    <property type="molecule type" value="Genomic_DNA"/>
</dbReference>
<comment type="caution">
    <text evidence="2">The sequence shown here is derived from an EMBL/GenBank/DDBJ whole genome shotgun (WGS) entry which is preliminary data.</text>
</comment>
<protein>
    <submittedName>
        <fullName evidence="2">Uncharacterized protein</fullName>
    </submittedName>
</protein>
<proteinExistence type="predicted"/>
<reference evidence="2 3" key="1">
    <citation type="journal article" date="2014" name="Agronomy (Basel)">
        <title>A Draft Genome Sequence for Ensete ventricosum, the Drought-Tolerant Tree Against Hunger.</title>
        <authorList>
            <person name="Harrison J."/>
            <person name="Moore K.A."/>
            <person name="Paszkiewicz K."/>
            <person name="Jones T."/>
            <person name="Grant M."/>
            <person name="Ambacheew D."/>
            <person name="Muzemil S."/>
            <person name="Studholme D.J."/>
        </authorList>
    </citation>
    <scope>NUCLEOTIDE SEQUENCE [LARGE SCALE GENOMIC DNA]</scope>
</reference>
<evidence type="ECO:0000313" key="2">
    <source>
        <dbReference type="EMBL" id="RRT31576.1"/>
    </source>
</evidence>
<evidence type="ECO:0000313" key="3">
    <source>
        <dbReference type="Proteomes" id="UP000287651"/>
    </source>
</evidence>